<evidence type="ECO:0000256" key="13">
    <source>
        <dbReference type="ARBA" id="ARBA00059527"/>
    </source>
</evidence>
<dbReference type="RefSeq" id="XP_025421379.1">
    <property type="nucleotide sequence ID" value="XM_025565594.1"/>
</dbReference>
<dbReference type="FunFam" id="3.40.120.10:FF:000023">
    <property type="entry name" value="Phosphoacetylglucosamine mutase"/>
    <property type="match status" value="1"/>
</dbReference>
<dbReference type="Pfam" id="PF21405">
    <property type="entry name" value="AMG1_II"/>
    <property type="match status" value="1"/>
</dbReference>
<dbReference type="RefSeq" id="XP_025421378.1">
    <property type="nucleotide sequence ID" value="XM_025565593.1"/>
</dbReference>
<dbReference type="Gene3D" id="3.30.310.50">
    <property type="entry name" value="Alpha-D-phosphohexomutase, C-terminal domain"/>
    <property type="match status" value="1"/>
</dbReference>
<name>A0A2S2QN12_9HEMI</name>
<evidence type="ECO:0000313" key="25">
    <source>
        <dbReference type="RefSeq" id="XP_025421379.1"/>
    </source>
</evidence>
<feature type="domain" description="Alpha-D-phosphohexomutase alpha/beta/alpha" evidence="19">
    <location>
        <begin position="117"/>
        <end position="180"/>
    </location>
</feature>
<evidence type="ECO:0000259" key="18">
    <source>
        <dbReference type="Pfam" id="PF00408"/>
    </source>
</evidence>
<feature type="binding site" evidence="17">
    <location>
        <position position="285"/>
    </location>
    <ligand>
        <name>Mg(2+)</name>
        <dbReference type="ChEBI" id="CHEBI:18420"/>
    </ligand>
</feature>
<dbReference type="SUPFAM" id="SSF55957">
    <property type="entry name" value="Phosphoglucomutase, C-terminal domain"/>
    <property type="match status" value="1"/>
</dbReference>
<keyword evidence="6 14" id="KW-0479">Metal-binding</keyword>
<dbReference type="PANTHER" id="PTHR45955">
    <property type="entry name" value="PHOSPHOACETYLGLUCOSAMINE MUTASE"/>
    <property type="match status" value="1"/>
</dbReference>
<comment type="function">
    <text evidence="13">Catalyzes the conversion of GlcNAc-6-P into GlcNAc-1-P during the synthesis of uridine diphosphate/UDP-GlcNAc, which is a biosynthetic precursor of chitin and also supplies the amino sugars for N-linked oligosaccharides of glycoproteins.</text>
</comment>
<comment type="pathway">
    <text evidence="2 14">Nucleotide-sugar biosynthesis; UDP-N-acetyl-alpha-D-glucosamine biosynthesis; N-acetyl-alpha-D-glucosamine 1-phosphate from alpha-D-glucosamine 6-phosphate (route I): step 2/2.</text>
</comment>
<feature type="binding site" description="via phosphate group" evidence="17">
    <location>
        <position position="70"/>
    </location>
    <ligand>
        <name>Mg(2+)</name>
        <dbReference type="ChEBI" id="CHEBI:18420"/>
    </ligand>
</feature>
<feature type="binding site" evidence="17">
    <location>
        <position position="289"/>
    </location>
    <ligand>
        <name>Mg(2+)</name>
        <dbReference type="ChEBI" id="CHEBI:18420"/>
    </ligand>
</feature>
<feature type="active site" description="Phosphoserine intermediate" evidence="15">
    <location>
        <position position="70"/>
    </location>
</feature>
<dbReference type="SUPFAM" id="SSF53738">
    <property type="entry name" value="Phosphoglucomutase, first 3 domains"/>
    <property type="match status" value="3"/>
</dbReference>
<dbReference type="FunFam" id="3.40.120.10:FF:000013">
    <property type="entry name" value="Phosphoacetylglucosamine mutase"/>
    <property type="match status" value="1"/>
</dbReference>
<dbReference type="InterPro" id="IPR049023">
    <property type="entry name" value="AMG1_II"/>
</dbReference>
<dbReference type="Pfam" id="PF00408">
    <property type="entry name" value="PGM_PMM_IV"/>
    <property type="match status" value="1"/>
</dbReference>
<protein>
    <recommendedName>
        <fullName evidence="4 14">Phosphoacetylglucosamine mutase</fullName>
        <shortName evidence="14">PAGM</shortName>
        <ecNumber evidence="4 14">5.4.2.3</ecNumber>
    </recommendedName>
    <alternativeName>
        <fullName evidence="12 14">Acetylglucosamine phosphomutase</fullName>
    </alternativeName>
    <alternativeName>
        <fullName evidence="11 14">N-acetylglucosamine-phosphate mutase</fullName>
    </alternativeName>
</protein>
<feature type="domain" description="Alpha-D-phosphohexomutase alpha/beta/alpha" evidence="19">
    <location>
        <begin position="60"/>
        <end position="95"/>
    </location>
</feature>
<evidence type="ECO:0000256" key="9">
    <source>
        <dbReference type="ARBA" id="ARBA00023277"/>
    </source>
</evidence>
<dbReference type="InterPro" id="IPR049022">
    <property type="entry name" value="AMG1_III"/>
</dbReference>
<dbReference type="InterPro" id="IPR016066">
    <property type="entry name" value="A-D-PHexomutase_CS"/>
</dbReference>
<evidence type="ECO:0000256" key="10">
    <source>
        <dbReference type="ARBA" id="ARBA00023316"/>
    </source>
</evidence>
<evidence type="ECO:0000256" key="11">
    <source>
        <dbReference type="ARBA" id="ARBA00031926"/>
    </source>
</evidence>
<evidence type="ECO:0000256" key="1">
    <source>
        <dbReference type="ARBA" id="ARBA00000558"/>
    </source>
</evidence>
<evidence type="ECO:0000259" key="21">
    <source>
        <dbReference type="Pfam" id="PF21405"/>
    </source>
</evidence>
<dbReference type="InterPro" id="IPR005844">
    <property type="entry name" value="A-D-PHexomutase_a/b/a-I"/>
</dbReference>
<comment type="catalytic activity">
    <reaction evidence="1 14">
        <text>N-acetyl-alpha-D-glucosamine 1-phosphate = N-acetyl-D-glucosamine 6-phosphate</text>
        <dbReference type="Rhea" id="RHEA:23804"/>
        <dbReference type="ChEBI" id="CHEBI:57513"/>
        <dbReference type="ChEBI" id="CHEBI:57776"/>
        <dbReference type="EC" id="5.4.2.3"/>
    </reaction>
</comment>
<evidence type="ECO:0000256" key="7">
    <source>
        <dbReference type="ARBA" id="ARBA00022842"/>
    </source>
</evidence>
<dbReference type="Pfam" id="PF21404">
    <property type="entry name" value="AMG1_III"/>
    <property type="match status" value="1"/>
</dbReference>
<dbReference type="UniPathway" id="UPA00113">
    <property type="reaction ID" value="UER00530"/>
</dbReference>
<dbReference type="PIRSF" id="PIRSF016408">
    <property type="entry name" value="PAGM"/>
    <property type="match status" value="1"/>
</dbReference>
<evidence type="ECO:0000256" key="8">
    <source>
        <dbReference type="ARBA" id="ARBA00023235"/>
    </source>
</evidence>
<feature type="binding site" evidence="16">
    <location>
        <begin position="506"/>
        <end position="510"/>
    </location>
    <ligand>
        <name>substrate</name>
    </ligand>
</feature>
<organism evidence="22">
    <name type="scientific">Sipha flava</name>
    <name type="common">yellow sugarcane aphid</name>
    <dbReference type="NCBI Taxonomy" id="143950"/>
    <lineage>
        <taxon>Eukaryota</taxon>
        <taxon>Metazoa</taxon>
        <taxon>Ecdysozoa</taxon>
        <taxon>Arthropoda</taxon>
        <taxon>Hexapoda</taxon>
        <taxon>Insecta</taxon>
        <taxon>Pterygota</taxon>
        <taxon>Neoptera</taxon>
        <taxon>Paraneoptera</taxon>
        <taxon>Hemiptera</taxon>
        <taxon>Sternorrhyncha</taxon>
        <taxon>Aphidomorpha</taxon>
        <taxon>Aphidoidea</taxon>
        <taxon>Aphididae</taxon>
        <taxon>Sipha</taxon>
    </lineage>
</organism>
<dbReference type="GO" id="GO:0004610">
    <property type="term" value="F:phosphoacetylglucosamine mutase activity"/>
    <property type="evidence" value="ECO:0007669"/>
    <property type="project" value="UniProtKB-UniRule"/>
</dbReference>
<evidence type="ECO:0000313" key="24">
    <source>
        <dbReference type="RefSeq" id="XP_025421378.1"/>
    </source>
</evidence>
<evidence type="ECO:0000256" key="3">
    <source>
        <dbReference type="ARBA" id="ARBA00010231"/>
    </source>
</evidence>
<reference evidence="24 25" key="2">
    <citation type="submission" date="2025-04" db="UniProtKB">
        <authorList>
            <consortium name="RefSeq"/>
        </authorList>
    </citation>
    <scope>IDENTIFICATION</scope>
    <source>
        <tissue evidence="24 25">Whole body</tissue>
    </source>
</reference>
<feature type="binding site" evidence="17">
    <location>
        <position position="287"/>
    </location>
    <ligand>
        <name>Mg(2+)</name>
        <dbReference type="ChEBI" id="CHEBI:18420"/>
    </ligand>
</feature>
<evidence type="ECO:0000256" key="14">
    <source>
        <dbReference type="PIRNR" id="PIRNR016408"/>
    </source>
</evidence>
<feature type="binding site" evidence="16">
    <location>
        <begin position="379"/>
        <end position="381"/>
    </location>
    <ligand>
        <name>substrate</name>
    </ligand>
</feature>
<dbReference type="Proteomes" id="UP000694846">
    <property type="component" value="Unplaced"/>
</dbReference>
<evidence type="ECO:0000313" key="22">
    <source>
        <dbReference type="EMBL" id="MBY79104.1"/>
    </source>
</evidence>
<dbReference type="EC" id="5.4.2.3" evidence="4 14"/>
<dbReference type="OrthoDB" id="1928at2759"/>
<dbReference type="Gene3D" id="3.40.120.10">
    <property type="entry name" value="Alpha-D-Glucose-1,6-Bisphosphate, subunit A, domain 3"/>
    <property type="match status" value="3"/>
</dbReference>
<feature type="domain" description="Phosphoacetylglucosamine mutase AMG1" evidence="21">
    <location>
        <begin position="188"/>
        <end position="292"/>
    </location>
</feature>
<dbReference type="PROSITE" id="PS00710">
    <property type="entry name" value="PGM_PMM"/>
    <property type="match status" value="1"/>
</dbReference>
<dbReference type="FunFam" id="3.30.310.50:FF:000003">
    <property type="entry name" value="Phosphoacetylglucosamine mutase"/>
    <property type="match status" value="1"/>
</dbReference>
<evidence type="ECO:0000256" key="16">
    <source>
        <dbReference type="PIRSR" id="PIRSR016408-2"/>
    </source>
</evidence>
<keyword evidence="9" id="KW-0119">Carbohydrate metabolism</keyword>
<dbReference type="Pfam" id="PF02878">
    <property type="entry name" value="PGM_PMM_I"/>
    <property type="match status" value="2"/>
</dbReference>
<reference evidence="22" key="1">
    <citation type="submission" date="2018-04" db="EMBL/GenBank/DDBJ databases">
        <title>Transcriptome assembly of Sipha flava.</title>
        <authorList>
            <person name="Scully E.D."/>
            <person name="Geib S.M."/>
            <person name="Palmer N.A."/>
            <person name="Koch K."/>
            <person name="Bradshaw J."/>
            <person name="Heng-Moss T."/>
            <person name="Sarath G."/>
        </authorList>
    </citation>
    <scope>NUCLEOTIDE SEQUENCE</scope>
</reference>
<dbReference type="GO" id="GO:0071555">
    <property type="term" value="P:cell wall organization"/>
    <property type="evidence" value="ECO:0007669"/>
    <property type="project" value="UniProtKB-KW"/>
</dbReference>
<dbReference type="PANTHER" id="PTHR45955:SF1">
    <property type="entry name" value="PHOSPHOACETYLGLUCOSAMINE MUTASE"/>
    <property type="match status" value="1"/>
</dbReference>
<keyword evidence="5" id="KW-0597">Phosphoprotein</keyword>
<evidence type="ECO:0000256" key="4">
    <source>
        <dbReference type="ARBA" id="ARBA00012731"/>
    </source>
</evidence>
<accession>A0A2S2QN12</accession>
<feature type="domain" description="Phosphoacetylglucosamine mutase AMG1" evidence="20">
    <location>
        <begin position="306"/>
        <end position="445"/>
    </location>
</feature>
<evidence type="ECO:0000256" key="17">
    <source>
        <dbReference type="PIRSR" id="PIRSR016408-3"/>
    </source>
</evidence>
<keyword evidence="23" id="KW-1185">Reference proteome</keyword>
<sequence length="549" mass="61554">MDEWIEKVVKQSSNIELYPNPGNQVFKYGVSGIRFSSEHLDHVMHRMGMLVALRSMYFKSAAVGLMITASHNPQNDNGVKLIDTQGEMLDTSWEELATELANAPCDQDVCVILINIAKKYAISSSFTPCVFIGRDTRHSSKRLLDAVLYGVKAFKSNFEDFGIITTPMLHFFIRCYNTNGLYGQPNEYSYYTKLTDSFKTLRKMCSDFKNYSPIIEFDGANGVGALKMKDALVFLDETLIINMHNDDILTTEKLNFKCGADYVKSNQCPPTGMAIKPHAKYVSVDGDADRIIYSFIDENNTFYLLDGDRIATLVTGYIKDLFTASGLEINVGLVQTAYSNGNSTKYVTDKLRVPVACVPTGVKYLHHKAKDYDVGIYFEANGHGTLLFKDAVRELIRNQYAIEKDEKKSLALKKLICIVDMTNETVGDAYSDMLIVETVLCERGWSLSDWYNTYSDLPNRLAKVIVKDRNTFETDDAERICVKPVGLQEIINSIVSKYPMGRSFVRPSGTENVVRIYAEADTKINADKLALEVATAVYDIAGGEGKRPE</sequence>
<dbReference type="InterPro" id="IPR016055">
    <property type="entry name" value="A-D-PHexomutase_a/b/a-I/II/III"/>
</dbReference>
<dbReference type="GO" id="GO:0000287">
    <property type="term" value="F:magnesium ion binding"/>
    <property type="evidence" value="ECO:0007669"/>
    <property type="project" value="InterPro"/>
</dbReference>
<dbReference type="InterPro" id="IPR036900">
    <property type="entry name" value="A-D-PHexomutase_C_sf"/>
</dbReference>
<evidence type="ECO:0000259" key="20">
    <source>
        <dbReference type="Pfam" id="PF21404"/>
    </source>
</evidence>
<gene>
    <name evidence="22" type="primary">PGM3</name>
    <name evidence="24 25" type="synonym">LOC112691362</name>
    <name evidence="22" type="ORF">g.42577</name>
</gene>
<dbReference type="EMBL" id="GGMS01009901">
    <property type="protein sequence ID" value="MBY79104.1"/>
    <property type="molecule type" value="Transcribed_RNA"/>
</dbReference>
<dbReference type="CDD" id="cd03086">
    <property type="entry name" value="PGM3"/>
    <property type="match status" value="1"/>
</dbReference>
<feature type="binding site" evidence="16">
    <location>
        <position position="515"/>
    </location>
    <ligand>
        <name>substrate</name>
    </ligand>
</feature>
<evidence type="ECO:0000256" key="12">
    <source>
        <dbReference type="ARBA" id="ARBA00032065"/>
    </source>
</evidence>
<keyword evidence="10" id="KW-0961">Cell wall biogenesis/degradation</keyword>
<comment type="function">
    <text evidence="14">Catalyzes the conversion of GlcNAc-6-P into GlcNAc-1-P during the synthesis of uridine diphosphate/UDP-GlcNAc, a sugar nucleotide critical to multiple glycosylation pathways including protein N- and O-glycosylation.</text>
</comment>
<dbReference type="AlphaFoldDB" id="A0A2S2QN12"/>
<comment type="cofactor">
    <cofactor evidence="14 17">
        <name>Mg(2+)</name>
        <dbReference type="ChEBI" id="CHEBI:18420"/>
    </cofactor>
    <text evidence="14 17">Binds 1 Mg(2+) ion per subunit.</text>
</comment>
<evidence type="ECO:0000256" key="15">
    <source>
        <dbReference type="PIRSR" id="PIRSR016408-1"/>
    </source>
</evidence>
<dbReference type="InterPro" id="IPR016657">
    <property type="entry name" value="PAGM"/>
</dbReference>
<keyword evidence="7 14" id="KW-0460">Magnesium</keyword>
<dbReference type="GO" id="GO:0005975">
    <property type="term" value="P:carbohydrate metabolic process"/>
    <property type="evidence" value="ECO:0007669"/>
    <property type="project" value="InterPro"/>
</dbReference>
<evidence type="ECO:0000256" key="2">
    <source>
        <dbReference type="ARBA" id="ARBA00004865"/>
    </source>
</evidence>
<proteinExistence type="inferred from homology"/>
<keyword evidence="8 14" id="KW-0413">Isomerase</keyword>
<dbReference type="InterPro" id="IPR005843">
    <property type="entry name" value="A-D-PHexomutase_C"/>
</dbReference>
<evidence type="ECO:0000259" key="19">
    <source>
        <dbReference type="Pfam" id="PF02878"/>
    </source>
</evidence>
<dbReference type="GO" id="GO:0006048">
    <property type="term" value="P:UDP-N-acetylglucosamine biosynthetic process"/>
    <property type="evidence" value="ECO:0007669"/>
    <property type="project" value="UniProtKB-UniRule"/>
</dbReference>
<comment type="similarity">
    <text evidence="3 14">Belongs to the phosphohexose mutase family.</text>
</comment>
<evidence type="ECO:0000313" key="23">
    <source>
        <dbReference type="Proteomes" id="UP000694846"/>
    </source>
</evidence>
<feature type="domain" description="Alpha-D-phosphohexomutase C-terminal" evidence="18">
    <location>
        <begin position="463"/>
        <end position="535"/>
    </location>
</feature>
<evidence type="ECO:0000256" key="5">
    <source>
        <dbReference type="ARBA" id="ARBA00022553"/>
    </source>
</evidence>
<evidence type="ECO:0000256" key="6">
    <source>
        <dbReference type="ARBA" id="ARBA00022723"/>
    </source>
</evidence>